<feature type="compositionally biased region" description="Basic and acidic residues" evidence="1">
    <location>
        <begin position="1"/>
        <end position="17"/>
    </location>
</feature>
<protein>
    <submittedName>
        <fullName evidence="2">Uncharacterized protein</fullName>
    </submittedName>
</protein>
<reference evidence="2" key="1">
    <citation type="journal article" date="2023" name="bioRxiv">
        <title>Scaffold-level genome assemblies of two parasitoid biocontrol wasps reveal the parthenogenesis mechanism and an associated novel virus.</title>
        <authorList>
            <person name="Inwood S."/>
            <person name="Skelly J."/>
            <person name="Guhlin J."/>
            <person name="Harrop T."/>
            <person name="Goldson S."/>
            <person name="Dearden P."/>
        </authorList>
    </citation>
    <scope>NUCLEOTIDE SEQUENCE</scope>
    <source>
        <strain evidence="2">Irish</strain>
        <tissue evidence="2">Whole body</tissue>
    </source>
</reference>
<organism evidence="2 3">
    <name type="scientific">Microctonus aethiopoides</name>
    <dbReference type="NCBI Taxonomy" id="144406"/>
    <lineage>
        <taxon>Eukaryota</taxon>
        <taxon>Metazoa</taxon>
        <taxon>Ecdysozoa</taxon>
        <taxon>Arthropoda</taxon>
        <taxon>Hexapoda</taxon>
        <taxon>Insecta</taxon>
        <taxon>Pterygota</taxon>
        <taxon>Neoptera</taxon>
        <taxon>Endopterygota</taxon>
        <taxon>Hymenoptera</taxon>
        <taxon>Apocrita</taxon>
        <taxon>Ichneumonoidea</taxon>
        <taxon>Braconidae</taxon>
        <taxon>Euphorinae</taxon>
        <taxon>Microctonus</taxon>
    </lineage>
</organism>
<feature type="compositionally biased region" description="Polar residues" evidence="1">
    <location>
        <begin position="18"/>
        <end position="30"/>
    </location>
</feature>
<reference evidence="2" key="2">
    <citation type="submission" date="2023-03" db="EMBL/GenBank/DDBJ databases">
        <authorList>
            <person name="Inwood S.N."/>
            <person name="Skelly J.G."/>
            <person name="Guhlin J."/>
            <person name="Harrop T.W.R."/>
            <person name="Goldson S.G."/>
            <person name="Dearden P.K."/>
        </authorList>
    </citation>
    <scope>NUCLEOTIDE SEQUENCE</scope>
    <source>
        <strain evidence="2">Irish</strain>
        <tissue evidence="2">Whole body</tissue>
    </source>
</reference>
<comment type="caution">
    <text evidence="2">The sequence shown here is derived from an EMBL/GenBank/DDBJ whole genome shotgun (WGS) entry which is preliminary data.</text>
</comment>
<evidence type="ECO:0000256" key="1">
    <source>
        <dbReference type="SAM" id="MobiDB-lite"/>
    </source>
</evidence>
<name>A0AA39C3E9_9HYME</name>
<dbReference type="AlphaFoldDB" id="A0AA39C3E9"/>
<keyword evidence="3" id="KW-1185">Reference proteome</keyword>
<dbReference type="Proteomes" id="UP001168990">
    <property type="component" value="Unassembled WGS sequence"/>
</dbReference>
<proteinExistence type="predicted"/>
<feature type="region of interest" description="Disordered" evidence="1">
    <location>
        <begin position="1"/>
        <end position="30"/>
    </location>
</feature>
<dbReference type="EMBL" id="JAQQBS010001472">
    <property type="protein sequence ID" value="KAK0157163.1"/>
    <property type="molecule type" value="Genomic_DNA"/>
</dbReference>
<sequence>MEDSHEVYKELKDESNRKIQSSWNNDMNDESACNTDSCEVFDSVSDNEDISSPRVTAGHEQPYWNAQCDDCIMFEASNISVREVFCMVQAMSLRCRFSDETKQIVLEFVKTLVGEKFQNLNTSKYKMAQIYNPPENIKSLIFFCPTCATVLHDPILKKDIASCLSAICENCLEKYLLTTSSKNWFLTLDLEYQIRSLLKNSDILRLIKKNIHDNVTELHSQDINNLSDILNTKIAYGPFNA</sequence>
<evidence type="ECO:0000313" key="2">
    <source>
        <dbReference type="EMBL" id="KAK0157163.1"/>
    </source>
</evidence>
<gene>
    <name evidence="2" type="ORF">PV328_011804</name>
</gene>
<evidence type="ECO:0000313" key="3">
    <source>
        <dbReference type="Proteomes" id="UP001168990"/>
    </source>
</evidence>
<accession>A0AA39C3E9</accession>